<evidence type="ECO:0000313" key="2">
    <source>
        <dbReference type="EMBL" id="CAF0894013.1"/>
    </source>
</evidence>
<evidence type="ECO:0000313" key="5">
    <source>
        <dbReference type="Proteomes" id="UP000663870"/>
    </source>
</evidence>
<gene>
    <name evidence="3" type="ORF">JXQ802_LOCUS23109</name>
    <name evidence="4" type="ORF">JXQ802_LOCUS23369</name>
    <name evidence="2" type="ORF">PYM288_LOCUS9171</name>
</gene>
<organism evidence="4 5">
    <name type="scientific">Rotaria sordida</name>
    <dbReference type="NCBI Taxonomy" id="392033"/>
    <lineage>
        <taxon>Eukaryota</taxon>
        <taxon>Metazoa</taxon>
        <taxon>Spiralia</taxon>
        <taxon>Gnathifera</taxon>
        <taxon>Rotifera</taxon>
        <taxon>Eurotatoria</taxon>
        <taxon>Bdelloidea</taxon>
        <taxon>Philodinida</taxon>
        <taxon>Philodinidae</taxon>
        <taxon>Rotaria</taxon>
    </lineage>
</organism>
<dbReference type="Proteomes" id="UP000663854">
    <property type="component" value="Unassembled WGS sequence"/>
</dbReference>
<keyword evidence="5" id="KW-1185">Reference proteome</keyword>
<dbReference type="Proteomes" id="UP000663870">
    <property type="component" value="Unassembled WGS sequence"/>
</dbReference>
<dbReference type="EMBL" id="CAJNOL010000732">
    <property type="protein sequence ID" value="CAF1181444.1"/>
    <property type="molecule type" value="Genomic_DNA"/>
</dbReference>
<protein>
    <recommendedName>
        <fullName evidence="6">MULE transposase domain-containing protein</fullName>
    </recommendedName>
</protein>
<reference evidence="4" key="1">
    <citation type="submission" date="2021-02" db="EMBL/GenBank/DDBJ databases">
        <authorList>
            <person name="Nowell W R."/>
        </authorList>
    </citation>
    <scope>NUCLEOTIDE SEQUENCE</scope>
</reference>
<sequence>MHCVAIISRNLHEHEDNERNPTTRLPSPIRKTISNHVKCGLSQSQTKASLITNYPQHSINQDKLHNLIVYEQRKDRPKIFSIHDLQNYSTDANRHFKSFGMALISEDENTECYVKLFNSIKTFAVQLNLQCLINQNDFYYLAITSAQEMIFPNSRRLMCWSHMIRKCRKHRNLVAKNDWQIIDKDIHTLQLAFTDDLFDHGATLLLQKLSLIPTMKRFVDYFTEQWVSKIHYWYEGAAFAKPSTNNGLESLNGIIKQKYTLRNKLHLSTFLPKVETMLFDWSEASIISPFSTLTDITPDVELSAYKWSLNVNQSEILNWFNNYYIVPSSTAVMTTSM</sequence>
<feature type="region of interest" description="Disordered" evidence="1">
    <location>
        <begin position="7"/>
        <end position="28"/>
    </location>
</feature>
<feature type="compositionally biased region" description="Basic and acidic residues" evidence="1">
    <location>
        <begin position="10"/>
        <end position="21"/>
    </location>
</feature>
<evidence type="ECO:0008006" key="6">
    <source>
        <dbReference type="Google" id="ProtNLM"/>
    </source>
</evidence>
<evidence type="ECO:0000256" key="1">
    <source>
        <dbReference type="SAM" id="MobiDB-lite"/>
    </source>
</evidence>
<accession>A0A814UZX5</accession>
<name>A0A814UZX5_9BILA</name>
<dbReference type="EMBL" id="CAJNOH010000130">
    <property type="protein sequence ID" value="CAF0894013.1"/>
    <property type="molecule type" value="Genomic_DNA"/>
</dbReference>
<proteinExistence type="predicted"/>
<dbReference type="EMBL" id="CAJNOL010000718">
    <property type="protein sequence ID" value="CAF1176669.1"/>
    <property type="molecule type" value="Genomic_DNA"/>
</dbReference>
<dbReference type="AlphaFoldDB" id="A0A814UZX5"/>
<comment type="caution">
    <text evidence="4">The sequence shown here is derived from an EMBL/GenBank/DDBJ whole genome shotgun (WGS) entry which is preliminary data.</text>
</comment>
<evidence type="ECO:0000313" key="3">
    <source>
        <dbReference type="EMBL" id="CAF1176669.1"/>
    </source>
</evidence>
<evidence type="ECO:0000313" key="4">
    <source>
        <dbReference type="EMBL" id="CAF1181444.1"/>
    </source>
</evidence>